<organism evidence="1 2">
    <name type="scientific">Shimia thalassica</name>
    <dbReference type="NCBI Taxonomy" id="1715693"/>
    <lineage>
        <taxon>Bacteria</taxon>
        <taxon>Pseudomonadati</taxon>
        <taxon>Pseudomonadota</taxon>
        <taxon>Alphaproteobacteria</taxon>
        <taxon>Rhodobacterales</taxon>
        <taxon>Roseobacteraceae</taxon>
    </lineage>
</organism>
<evidence type="ECO:0000313" key="1">
    <source>
        <dbReference type="EMBL" id="CUJ82483.1"/>
    </source>
</evidence>
<dbReference type="AlphaFoldDB" id="A0A0P1IKG5"/>
<proteinExistence type="predicted"/>
<dbReference type="SUPFAM" id="SSF51735">
    <property type="entry name" value="NAD(P)-binding Rossmann-fold domains"/>
    <property type="match status" value="1"/>
</dbReference>
<gene>
    <name evidence="1" type="ORF">PH7735_00153</name>
</gene>
<dbReference type="Gene3D" id="3.40.50.720">
    <property type="entry name" value="NAD(P)-binding Rossmann-like Domain"/>
    <property type="match status" value="1"/>
</dbReference>
<reference evidence="2" key="1">
    <citation type="submission" date="2015-09" db="EMBL/GenBank/DDBJ databases">
        <authorList>
            <person name="Rodrigo-Torres Lidia"/>
            <person name="Arahal R.David."/>
        </authorList>
    </citation>
    <scope>NUCLEOTIDE SEQUENCE [LARGE SCALE GENOMIC DNA]</scope>
    <source>
        <strain evidence="2">CECT 7735</strain>
    </source>
</reference>
<name>A0A0P1IKG5_9RHOB</name>
<dbReference type="Proteomes" id="UP000051870">
    <property type="component" value="Unassembled WGS sequence"/>
</dbReference>
<dbReference type="GeneID" id="83879253"/>
<accession>A0A0P1IKG5</accession>
<sequence>MSQSVLVLGASGRFGQHTAAAFSAAGWQVTPFDRKTDNLMDAAQGKDVIVSAWNPQYQDWASLVPDLHASVIAAARAADATVILPGNVYVFGAGHPGVWSETTPHLATNPLGQIRIEMEQAYRDSGVRTIVLRAGDYLDNTASGNWFDRIMASNVAKGKFTYPGEANIAHAWAYLPDIAKAAVLLAEKRLDLAVYEDVHFPGFTLSGQEVADMISASMGQAIHLKRMSWLPLQLLAWAWPMARCLCEMRYLWNTPHSLSHERFEQLLPEFVHTPAEQAIARSVNAVLPTSDHIAKSTQIKA</sequence>
<dbReference type="STRING" id="1715693.PH7735_00153"/>
<keyword evidence="2" id="KW-1185">Reference proteome</keyword>
<protein>
    <submittedName>
        <fullName evidence="1">RmlD substrate binding domain protein</fullName>
    </submittedName>
</protein>
<evidence type="ECO:0000313" key="2">
    <source>
        <dbReference type="Proteomes" id="UP000051870"/>
    </source>
</evidence>
<dbReference type="EMBL" id="CYTW01000001">
    <property type="protein sequence ID" value="CUJ82483.1"/>
    <property type="molecule type" value="Genomic_DNA"/>
</dbReference>
<dbReference type="RefSeq" id="WP_058309436.1">
    <property type="nucleotide sequence ID" value="NZ_CYTW01000001.1"/>
</dbReference>
<dbReference type="InterPro" id="IPR036291">
    <property type="entry name" value="NAD(P)-bd_dom_sf"/>
</dbReference>